<name>A0A0E9WW95_ANGAN</name>
<dbReference type="AlphaFoldDB" id="A0A0E9WW95"/>
<reference evidence="1" key="1">
    <citation type="submission" date="2014-11" db="EMBL/GenBank/DDBJ databases">
        <authorList>
            <person name="Amaro Gonzalez C."/>
        </authorList>
    </citation>
    <scope>NUCLEOTIDE SEQUENCE</scope>
</reference>
<sequence length="94" mass="11475">MLYFIWNTCQLLFKAFVSVNVVYKWFSQLLCLFCKRDNFWWFRCPLNNSYLYLSSLPYKLGQQFIKVSHLQFSHPLARGQWRLLVSQLLHCPYQ</sequence>
<dbReference type="EMBL" id="GBXM01014687">
    <property type="protein sequence ID" value="JAH93890.1"/>
    <property type="molecule type" value="Transcribed_RNA"/>
</dbReference>
<organism evidence="1">
    <name type="scientific">Anguilla anguilla</name>
    <name type="common">European freshwater eel</name>
    <name type="synonym">Muraena anguilla</name>
    <dbReference type="NCBI Taxonomy" id="7936"/>
    <lineage>
        <taxon>Eukaryota</taxon>
        <taxon>Metazoa</taxon>
        <taxon>Chordata</taxon>
        <taxon>Craniata</taxon>
        <taxon>Vertebrata</taxon>
        <taxon>Euteleostomi</taxon>
        <taxon>Actinopterygii</taxon>
        <taxon>Neopterygii</taxon>
        <taxon>Teleostei</taxon>
        <taxon>Anguilliformes</taxon>
        <taxon>Anguillidae</taxon>
        <taxon>Anguilla</taxon>
    </lineage>
</organism>
<proteinExistence type="predicted"/>
<reference evidence="1" key="2">
    <citation type="journal article" date="2015" name="Fish Shellfish Immunol.">
        <title>Early steps in the European eel (Anguilla anguilla)-Vibrio vulnificus interaction in the gills: Role of the RtxA13 toxin.</title>
        <authorList>
            <person name="Callol A."/>
            <person name="Pajuelo D."/>
            <person name="Ebbesson L."/>
            <person name="Teles M."/>
            <person name="MacKenzie S."/>
            <person name="Amaro C."/>
        </authorList>
    </citation>
    <scope>NUCLEOTIDE SEQUENCE</scope>
</reference>
<accession>A0A0E9WW95</accession>
<evidence type="ECO:0000313" key="1">
    <source>
        <dbReference type="EMBL" id="JAH93890.1"/>
    </source>
</evidence>
<protein>
    <submittedName>
        <fullName evidence="1">Uncharacterized protein</fullName>
    </submittedName>
</protein>